<dbReference type="EMBL" id="LR796809">
    <property type="protein sequence ID" value="CAB4167463.1"/>
    <property type="molecule type" value="Genomic_DNA"/>
</dbReference>
<evidence type="ECO:0000313" key="6">
    <source>
        <dbReference type="EMBL" id="CAB4220289.1"/>
    </source>
</evidence>
<evidence type="ECO:0000313" key="5">
    <source>
        <dbReference type="EMBL" id="CAB4188656.1"/>
    </source>
</evidence>
<protein>
    <submittedName>
        <fullName evidence="4">Uncharacterized protein</fullName>
    </submittedName>
</protein>
<name>A0A6J5Q3S1_9CAUD</name>
<dbReference type="Gene3D" id="1.10.260.40">
    <property type="entry name" value="lambda repressor-like DNA-binding domains"/>
    <property type="match status" value="1"/>
</dbReference>
<evidence type="ECO:0000313" key="2">
    <source>
        <dbReference type="EMBL" id="CAB4167463.1"/>
    </source>
</evidence>
<evidence type="ECO:0000313" key="1">
    <source>
        <dbReference type="EMBL" id="CAB4149129.1"/>
    </source>
</evidence>
<gene>
    <name evidence="4" type="ORF">UFOVP1026_8</name>
    <name evidence="5" type="ORF">UFOVP1180_45</name>
    <name evidence="6" type="ORF">UFOVP1629_11</name>
    <name evidence="1" type="ORF">UFOVP527_51</name>
    <name evidence="2" type="ORF">UFOVP855_21</name>
    <name evidence="3" type="ORF">UFOVP954_53</name>
</gene>
<sequence length="69" mass="8410">MTLEELHNHYGSWAELTRRLGLGVNSYQYWQRIGYIPKRAQSHIERITKGFFKADDRKERDERRNDKED</sequence>
<evidence type="ECO:0000313" key="4">
    <source>
        <dbReference type="EMBL" id="CAB4178869.1"/>
    </source>
</evidence>
<evidence type="ECO:0000313" key="3">
    <source>
        <dbReference type="EMBL" id="CAB4173612.1"/>
    </source>
</evidence>
<dbReference type="EMBL" id="LR796511">
    <property type="protein sequence ID" value="CAB4149129.1"/>
    <property type="molecule type" value="Genomic_DNA"/>
</dbReference>
<proteinExistence type="predicted"/>
<dbReference type="EMBL" id="LR796903">
    <property type="protein sequence ID" value="CAB4173612.1"/>
    <property type="molecule type" value="Genomic_DNA"/>
</dbReference>
<dbReference type="EMBL" id="LR797123">
    <property type="protein sequence ID" value="CAB4188656.1"/>
    <property type="molecule type" value="Genomic_DNA"/>
</dbReference>
<dbReference type="EMBL" id="LR797494">
    <property type="protein sequence ID" value="CAB4220289.1"/>
    <property type="molecule type" value="Genomic_DNA"/>
</dbReference>
<reference evidence="4" key="1">
    <citation type="submission" date="2020-05" db="EMBL/GenBank/DDBJ databases">
        <authorList>
            <person name="Chiriac C."/>
            <person name="Salcher M."/>
            <person name="Ghai R."/>
            <person name="Kavagutti S V."/>
        </authorList>
    </citation>
    <scope>NUCLEOTIDE SEQUENCE</scope>
</reference>
<dbReference type="GO" id="GO:0003677">
    <property type="term" value="F:DNA binding"/>
    <property type="evidence" value="ECO:0007669"/>
    <property type="project" value="InterPro"/>
</dbReference>
<accession>A0A6J5Q3S1</accession>
<organism evidence="4">
    <name type="scientific">uncultured Caudovirales phage</name>
    <dbReference type="NCBI Taxonomy" id="2100421"/>
    <lineage>
        <taxon>Viruses</taxon>
        <taxon>Duplodnaviria</taxon>
        <taxon>Heunggongvirae</taxon>
        <taxon>Uroviricota</taxon>
        <taxon>Caudoviricetes</taxon>
        <taxon>Peduoviridae</taxon>
        <taxon>Maltschvirus</taxon>
        <taxon>Maltschvirus maltsch</taxon>
    </lineage>
</organism>
<dbReference type="EMBL" id="LR796975">
    <property type="protein sequence ID" value="CAB4178869.1"/>
    <property type="molecule type" value="Genomic_DNA"/>
</dbReference>
<dbReference type="InterPro" id="IPR010982">
    <property type="entry name" value="Lambda_DNA-bd_dom_sf"/>
</dbReference>